<evidence type="ECO:0000256" key="3">
    <source>
        <dbReference type="ARBA" id="ARBA00023163"/>
    </source>
</evidence>
<evidence type="ECO:0000256" key="1">
    <source>
        <dbReference type="ARBA" id="ARBA00023015"/>
    </source>
</evidence>
<dbReference type="SMART" id="SM00345">
    <property type="entry name" value="HTH_GNTR"/>
    <property type="match status" value="1"/>
</dbReference>
<feature type="domain" description="HTH gntR-type" evidence="4">
    <location>
        <begin position="14"/>
        <end position="82"/>
    </location>
</feature>
<sequence length="211" mass="24266">MKQENSKVKINSVNSVKRYITNYLILKILTGDYPLNKKIPSENNLAEKFKCSRLTSRSALLVLNNASVLDAIRGSGYIVSEEALKILMPPKFVQEKSDSQKTKAISTTNDFITLETTYFKDNKIIGVVTWDIAKYVYIEMSKKYSIEENVCDNLIQANLDFTLFEEHVELDKEGRILLVKTNFDQESKIIFRSATWYEDIKKLTTKTVDLI</sequence>
<dbReference type="SUPFAM" id="SSF46785">
    <property type="entry name" value="Winged helix' DNA-binding domain"/>
    <property type="match status" value="1"/>
</dbReference>
<dbReference type="PROSITE" id="PS50949">
    <property type="entry name" value="HTH_GNTR"/>
    <property type="match status" value="1"/>
</dbReference>
<dbReference type="RefSeq" id="WP_004024903.1">
    <property type="nucleotide sequence ID" value="NZ_AWQU01000040.1"/>
</dbReference>
<dbReference type="InterPro" id="IPR036388">
    <property type="entry name" value="WH-like_DNA-bd_sf"/>
</dbReference>
<evidence type="ECO:0000313" key="5">
    <source>
        <dbReference type="EMBL" id="KFB07956.1"/>
    </source>
</evidence>
<dbReference type="EMBL" id="AWQU01000040">
    <property type="protein sequence ID" value="KFB07956.1"/>
    <property type="molecule type" value="Genomic_DNA"/>
</dbReference>
<dbReference type="InterPro" id="IPR036390">
    <property type="entry name" value="WH_DNA-bd_sf"/>
</dbReference>
<keyword evidence="1" id="KW-0805">Transcription regulation</keyword>
<keyword evidence="2" id="KW-0238">DNA-binding</keyword>
<dbReference type="Pfam" id="PF00392">
    <property type="entry name" value="GntR"/>
    <property type="match status" value="1"/>
</dbReference>
<dbReference type="AlphaFoldDB" id="A0A084U4S0"/>
<evidence type="ECO:0000256" key="2">
    <source>
        <dbReference type="ARBA" id="ARBA00023125"/>
    </source>
</evidence>
<dbReference type="GO" id="GO:0003700">
    <property type="term" value="F:DNA-binding transcription factor activity"/>
    <property type="evidence" value="ECO:0007669"/>
    <property type="project" value="InterPro"/>
</dbReference>
<dbReference type="GO" id="GO:0003677">
    <property type="term" value="F:DNA binding"/>
    <property type="evidence" value="ECO:0007669"/>
    <property type="project" value="UniProtKB-KW"/>
</dbReference>
<organism evidence="5 6">
    <name type="scientific">Malacoplasma iowae DK-CPA</name>
    <dbReference type="NCBI Taxonomy" id="1394179"/>
    <lineage>
        <taxon>Bacteria</taxon>
        <taxon>Bacillati</taxon>
        <taxon>Mycoplasmatota</taxon>
        <taxon>Mycoplasmoidales</taxon>
        <taxon>Mycoplasmoidaceae</taxon>
        <taxon>Malacoplasma</taxon>
    </lineage>
</organism>
<keyword evidence="6" id="KW-1185">Reference proteome</keyword>
<protein>
    <submittedName>
        <fullName evidence="5">Transcriptional regulator, GntR family</fullName>
    </submittedName>
</protein>
<evidence type="ECO:0000313" key="6">
    <source>
        <dbReference type="Proteomes" id="UP000028523"/>
    </source>
</evidence>
<accession>A0A084U4S0</accession>
<dbReference type="Gene3D" id="1.10.10.10">
    <property type="entry name" value="Winged helix-like DNA-binding domain superfamily/Winged helix DNA-binding domain"/>
    <property type="match status" value="1"/>
</dbReference>
<comment type="caution">
    <text evidence="5">The sequence shown here is derived from an EMBL/GenBank/DDBJ whole genome shotgun (WGS) entry which is preliminary data.</text>
</comment>
<dbReference type="CDD" id="cd07377">
    <property type="entry name" value="WHTH_GntR"/>
    <property type="match status" value="1"/>
</dbReference>
<reference evidence="5 6" key="1">
    <citation type="journal article" date="2014" name="PLoS ONE">
        <title>Reduction of Hydrogen Peroxide Accumulation and Toxicity by a Catalase from Mycoplasma iowae.</title>
        <authorList>
            <person name="Pritchard R.E."/>
            <person name="Prassinos A.J."/>
            <person name="Osborne J.D."/>
            <person name="Raviv Z."/>
            <person name="Balish M.F."/>
        </authorList>
    </citation>
    <scope>NUCLEOTIDE SEQUENCE [LARGE SCALE GENOMIC DNA]</scope>
    <source>
        <strain evidence="5 6">DK-CPA</strain>
    </source>
</reference>
<gene>
    <name evidence="5" type="ORF">P271_821</name>
</gene>
<name>A0A084U4S0_MALIO</name>
<dbReference type="GeneID" id="96866485"/>
<keyword evidence="3" id="KW-0804">Transcription</keyword>
<proteinExistence type="predicted"/>
<dbReference type="Proteomes" id="UP000028523">
    <property type="component" value="Unassembled WGS sequence"/>
</dbReference>
<evidence type="ECO:0000259" key="4">
    <source>
        <dbReference type="PROSITE" id="PS50949"/>
    </source>
</evidence>
<dbReference type="InterPro" id="IPR000524">
    <property type="entry name" value="Tscrpt_reg_HTH_GntR"/>
</dbReference>